<feature type="compositionally biased region" description="Polar residues" evidence="1">
    <location>
        <begin position="33"/>
        <end position="42"/>
    </location>
</feature>
<name>A0A6C1DQM6_SACPS</name>
<reference evidence="2 3" key="1">
    <citation type="journal article" date="2019" name="BMC Genomics">
        <title>Chromosome level assembly and comparative genome analysis confirm lager-brewing yeasts originated from a single hybridization.</title>
        <authorList>
            <person name="Salazar A.N."/>
            <person name="Gorter de Vries A.R."/>
            <person name="van den Broek M."/>
            <person name="Brouwers N."/>
            <person name="de la Torre Cortes P."/>
            <person name="Kuijpers N.G.A."/>
            <person name="Daran J.G."/>
            <person name="Abeel T."/>
        </authorList>
    </citation>
    <scope>NUCLEOTIDE SEQUENCE [LARGE SCALE GENOMIC DNA]</scope>
    <source>
        <strain evidence="2 3">CBS 1483</strain>
    </source>
</reference>
<dbReference type="AlphaFoldDB" id="A0A6C1DQM6"/>
<evidence type="ECO:0000313" key="2">
    <source>
        <dbReference type="EMBL" id="QID79199.1"/>
    </source>
</evidence>
<evidence type="ECO:0000256" key="1">
    <source>
        <dbReference type="SAM" id="MobiDB-lite"/>
    </source>
</evidence>
<accession>A0A6C1DQM6</accession>
<organism evidence="2 3">
    <name type="scientific">Saccharomyces pastorianus</name>
    <name type="common">Lager yeast</name>
    <name type="synonym">Saccharomyces cerevisiae x Saccharomyces eubayanus</name>
    <dbReference type="NCBI Taxonomy" id="27292"/>
    <lineage>
        <taxon>Eukaryota</taxon>
        <taxon>Fungi</taxon>
        <taxon>Dikarya</taxon>
        <taxon>Ascomycota</taxon>
        <taxon>Saccharomycotina</taxon>
        <taxon>Saccharomycetes</taxon>
        <taxon>Saccharomycetales</taxon>
        <taxon>Saccharomycetaceae</taxon>
        <taxon>Saccharomyces</taxon>
    </lineage>
</organism>
<gene>
    <name evidence="2" type="ORF">GRS66_001443</name>
</gene>
<dbReference type="EMBL" id="CP048986">
    <property type="protein sequence ID" value="QID79199.1"/>
    <property type="molecule type" value="Genomic_DNA"/>
</dbReference>
<feature type="compositionally biased region" description="Basic and acidic residues" evidence="1">
    <location>
        <begin position="94"/>
        <end position="105"/>
    </location>
</feature>
<dbReference type="Proteomes" id="UP000501346">
    <property type="component" value="Chromosome ScV"/>
</dbReference>
<evidence type="ECO:0000313" key="3">
    <source>
        <dbReference type="Proteomes" id="UP000501346"/>
    </source>
</evidence>
<feature type="compositionally biased region" description="Low complexity" evidence="1">
    <location>
        <begin position="60"/>
        <end position="71"/>
    </location>
</feature>
<keyword evidence="3" id="KW-1185">Reference proteome</keyword>
<protein>
    <recommendedName>
        <fullName evidence="4">Regulator of Ty1 transposition protein 105</fullName>
    </recommendedName>
</protein>
<dbReference type="OrthoDB" id="4052750at2759"/>
<feature type="region of interest" description="Disordered" evidence="1">
    <location>
        <begin position="28"/>
        <end position="105"/>
    </location>
</feature>
<proteinExistence type="predicted"/>
<evidence type="ECO:0008006" key="4">
    <source>
        <dbReference type="Google" id="ProtNLM"/>
    </source>
</evidence>
<sequence>MYSNHNLNSDDCCFDWNEEKAAELQRTGVSFDRSLTPQSLRTSTRRLSEENKQQSGTMHIDTSPSVVSDIISSRRDRSQDFFGPHSSSPIVPSERQRADQRSRLESMRLTRRRDKMTKVRGGLEKMEEMIMQGEHLREMQRLKQEAQKNALPSDMAEYMEWQNNEDLEDDELLAFIEKQETYKNELEHFLNNANKNVYENNSYPNSHT</sequence>